<dbReference type="PANTHER" id="PTHR38436">
    <property type="entry name" value="POLYKETIDE CYCLASE SNOAL-LIKE DOMAIN"/>
    <property type="match status" value="1"/>
</dbReference>
<dbReference type="InterPro" id="IPR032710">
    <property type="entry name" value="NTF2-like_dom_sf"/>
</dbReference>
<dbReference type="GO" id="GO:0030638">
    <property type="term" value="P:polyketide metabolic process"/>
    <property type="evidence" value="ECO:0007669"/>
    <property type="project" value="InterPro"/>
</dbReference>
<protein>
    <recommendedName>
        <fullName evidence="3">SnoaL-like polyketide cyclase</fullName>
    </recommendedName>
</protein>
<dbReference type="Pfam" id="PF07366">
    <property type="entry name" value="SnoaL"/>
    <property type="match status" value="1"/>
</dbReference>
<dbReference type="InterPro" id="IPR009959">
    <property type="entry name" value="Cyclase_SnoaL-like"/>
</dbReference>
<dbReference type="Proteomes" id="UP000183561">
    <property type="component" value="Unassembled WGS sequence"/>
</dbReference>
<dbReference type="EMBL" id="FNSV01000005">
    <property type="protein sequence ID" value="SEB80303.1"/>
    <property type="molecule type" value="Genomic_DNA"/>
</dbReference>
<evidence type="ECO:0008006" key="3">
    <source>
        <dbReference type="Google" id="ProtNLM"/>
    </source>
</evidence>
<keyword evidence="2" id="KW-1185">Reference proteome</keyword>
<evidence type="ECO:0000313" key="1">
    <source>
        <dbReference type="EMBL" id="SEB80303.1"/>
    </source>
</evidence>
<dbReference type="Gene3D" id="3.10.450.50">
    <property type="match status" value="1"/>
</dbReference>
<accession>A0A1H4MBJ3</accession>
<dbReference type="AlphaFoldDB" id="A0A1H4MBJ3"/>
<proteinExistence type="predicted"/>
<dbReference type="SUPFAM" id="SSF54427">
    <property type="entry name" value="NTF2-like"/>
    <property type="match status" value="1"/>
</dbReference>
<reference evidence="2" key="1">
    <citation type="submission" date="2016-10" db="EMBL/GenBank/DDBJ databases">
        <authorList>
            <person name="Varghese N."/>
            <person name="Submissions S."/>
        </authorList>
    </citation>
    <scope>NUCLEOTIDE SEQUENCE [LARGE SCALE GENOMIC DNA]</scope>
    <source>
        <strain evidence="2">DSM 44498</strain>
    </source>
</reference>
<name>A0A1H4MBJ3_9NOCA</name>
<sequence length="155" mass="16498">MLCVNTAHPGAQKGIPVRTGLHNFVKDMDKAWAAEQPHEAIAAHFAEDGVLQDMTSPGPATGRAAIAEAMSAFTNAFSSMEFHSSVVADDGVTATVEWTVTGVHTGHLDGIAPTGNRIEVRGVNLLKCNPAGQLLEERSYWDSGTLLRQLGVFDN</sequence>
<gene>
    <name evidence="1" type="ORF">SAMN04490239_1723</name>
</gene>
<evidence type="ECO:0000313" key="2">
    <source>
        <dbReference type="Proteomes" id="UP000183561"/>
    </source>
</evidence>
<dbReference type="PANTHER" id="PTHR38436:SF1">
    <property type="entry name" value="ESTER CYCLASE"/>
    <property type="match status" value="1"/>
</dbReference>
<organism evidence="1 2">
    <name type="scientific">Rhodococcus koreensis</name>
    <dbReference type="NCBI Taxonomy" id="99653"/>
    <lineage>
        <taxon>Bacteria</taxon>
        <taxon>Bacillati</taxon>
        <taxon>Actinomycetota</taxon>
        <taxon>Actinomycetes</taxon>
        <taxon>Mycobacteriales</taxon>
        <taxon>Nocardiaceae</taxon>
        <taxon>Rhodococcus</taxon>
    </lineage>
</organism>